<protein>
    <submittedName>
        <fullName evidence="2">Uncharacterized protein</fullName>
    </submittedName>
</protein>
<dbReference type="EMBL" id="CAADFH010000018">
    <property type="protein sequence ID" value="VFJ91780.1"/>
    <property type="molecule type" value="Genomic_DNA"/>
</dbReference>
<name>A0A450UGX0_9GAMM</name>
<evidence type="ECO:0000313" key="2">
    <source>
        <dbReference type="EMBL" id="VFJ91780.1"/>
    </source>
</evidence>
<reference evidence="2" key="1">
    <citation type="submission" date="2019-02" db="EMBL/GenBank/DDBJ databases">
        <authorList>
            <person name="Gruber-Vodicka R. H."/>
            <person name="Seah K. B. B."/>
        </authorList>
    </citation>
    <scope>NUCLEOTIDE SEQUENCE</scope>
    <source>
        <strain evidence="2">BECK_M6</strain>
    </source>
</reference>
<accession>A0A450UGX0</accession>
<dbReference type="AlphaFoldDB" id="A0A450UGX0"/>
<sequence length="66" mass="7649">MHRNRTVTIDGESRKNIRYLPSPHRGMSNPRIGIHTPPDIRFQTPTLRLQTTLNASVILKTSDVWR</sequence>
<evidence type="ECO:0000256" key="1">
    <source>
        <dbReference type="SAM" id="MobiDB-lite"/>
    </source>
</evidence>
<gene>
    <name evidence="2" type="ORF">BECKLFY1418A_GA0070994_101816</name>
</gene>
<proteinExistence type="predicted"/>
<feature type="region of interest" description="Disordered" evidence="1">
    <location>
        <begin position="17"/>
        <end position="39"/>
    </location>
</feature>
<organism evidence="2">
    <name type="scientific">Candidatus Kentrum sp. LFY</name>
    <dbReference type="NCBI Taxonomy" id="2126342"/>
    <lineage>
        <taxon>Bacteria</taxon>
        <taxon>Pseudomonadati</taxon>
        <taxon>Pseudomonadota</taxon>
        <taxon>Gammaproteobacteria</taxon>
        <taxon>Candidatus Kentrum</taxon>
    </lineage>
</organism>